<dbReference type="Proteomes" id="UP000774750">
    <property type="component" value="Unassembled WGS sequence"/>
</dbReference>
<dbReference type="AlphaFoldDB" id="A0A938X8F9"/>
<dbReference type="PANTHER" id="PTHR43792:SF1">
    <property type="entry name" value="N-ACETYLTRANSFERASE DOMAIN-CONTAINING PROTEIN"/>
    <property type="match status" value="1"/>
</dbReference>
<dbReference type="InterPro" id="IPR000182">
    <property type="entry name" value="GNAT_dom"/>
</dbReference>
<dbReference type="PROSITE" id="PS51186">
    <property type="entry name" value="GNAT"/>
    <property type="match status" value="1"/>
</dbReference>
<reference evidence="2" key="1">
    <citation type="submission" date="2020-08" db="EMBL/GenBank/DDBJ databases">
        <authorList>
            <person name="Cejkova D."/>
            <person name="Kubasova T."/>
            <person name="Jahodarova E."/>
            <person name="Rychlik I."/>
        </authorList>
    </citation>
    <scope>NUCLEOTIDE SEQUENCE</scope>
    <source>
        <strain evidence="2">An559</strain>
    </source>
</reference>
<evidence type="ECO:0000313" key="2">
    <source>
        <dbReference type="EMBL" id="MBM6921848.1"/>
    </source>
</evidence>
<dbReference type="EMBL" id="JACJKY010000029">
    <property type="protein sequence ID" value="MBM6921848.1"/>
    <property type="molecule type" value="Genomic_DNA"/>
</dbReference>
<evidence type="ECO:0000313" key="3">
    <source>
        <dbReference type="Proteomes" id="UP000774750"/>
    </source>
</evidence>
<gene>
    <name evidence="2" type="ORF">H6A12_11885</name>
</gene>
<accession>A0A938X8F9</accession>
<dbReference type="InterPro" id="IPR051531">
    <property type="entry name" value="N-acetyltransferase"/>
</dbReference>
<feature type="domain" description="N-acetyltransferase" evidence="1">
    <location>
        <begin position="8"/>
        <end position="170"/>
    </location>
</feature>
<keyword evidence="3" id="KW-1185">Reference proteome</keyword>
<dbReference type="GO" id="GO:0016747">
    <property type="term" value="F:acyltransferase activity, transferring groups other than amino-acyl groups"/>
    <property type="evidence" value="ECO:0007669"/>
    <property type="project" value="InterPro"/>
</dbReference>
<evidence type="ECO:0000259" key="1">
    <source>
        <dbReference type="PROSITE" id="PS51186"/>
    </source>
</evidence>
<reference evidence="2" key="2">
    <citation type="journal article" date="2021" name="Sci. Rep.">
        <title>The distribution of antibiotic resistance genes in chicken gut microbiota commensals.</title>
        <authorList>
            <person name="Juricova H."/>
            <person name="Matiasovicova J."/>
            <person name="Kubasova T."/>
            <person name="Cejkova D."/>
            <person name="Rychlik I."/>
        </authorList>
    </citation>
    <scope>NUCLEOTIDE SEQUENCE</scope>
    <source>
        <strain evidence="2">An559</strain>
    </source>
</reference>
<sequence length="175" mass="19719">MILKTERLTLRPLEDNDFDALAAILQDERVMTAYCHTFTDADVQAWLARQKQRNVQEGLGLLAVCRKETGEMIGQAGLTYQTCEGEQVLEVGYLLRFDVWHHGYAREAARACVTYAFSALNAPRVHAIVKQTNEPSIRVAQSLGMTVKKTFLSGFGGQNTPHFLFAVDREEWNLV</sequence>
<protein>
    <submittedName>
        <fullName evidence="2">GNAT family N-acetyltransferase</fullName>
    </submittedName>
</protein>
<proteinExistence type="predicted"/>
<comment type="caution">
    <text evidence="2">The sequence shown here is derived from an EMBL/GenBank/DDBJ whole genome shotgun (WGS) entry which is preliminary data.</text>
</comment>
<dbReference type="Gene3D" id="3.40.630.30">
    <property type="match status" value="1"/>
</dbReference>
<dbReference type="SUPFAM" id="SSF55729">
    <property type="entry name" value="Acyl-CoA N-acyltransferases (Nat)"/>
    <property type="match status" value="1"/>
</dbReference>
<dbReference type="RefSeq" id="WP_204448165.1">
    <property type="nucleotide sequence ID" value="NZ_JACJKY010000029.1"/>
</dbReference>
<organism evidence="2 3">
    <name type="scientific">Merdimmobilis hominis</name>
    <dbReference type="NCBI Taxonomy" id="2897707"/>
    <lineage>
        <taxon>Bacteria</taxon>
        <taxon>Bacillati</taxon>
        <taxon>Bacillota</taxon>
        <taxon>Clostridia</taxon>
        <taxon>Eubacteriales</taxon>
        <taxon>Oscillospiraceae</taxon>
        <taxon>Merdimmobilis</taxon>
    </lineage>
</organism>
<dbReference type="InterPro" id="IPR016181">
    <property type="entry name" value="Acyl_CoA_acyltransferase"/>
</dbReference>
<dbReference type="Pfam" id="PF13302">
    <property type="entry name" value="Acetyltransf_3"/>
    <property type="match status" value="1"/>
</dbReference>
<name>A0A938X8F9_9FIRM</name>
<dbReference type="PANTHER" id="PTHR43792">
    <property type="entry name" value="GNAT FAMILY, PUTATIVE (AFU_ORTHOLOGUE AFUA_3G00765)-RELATED-RELATED"/>
    <property type="match status" value="1"/>
</dbReference>